<proteinExistence type="predicted"/>
<gene>
    <name evidence="1" type="ORF">GKC33_10035</name>
</gene>
<accession>A0A7X2MGR0</accession>
<evidence type="ECO:0000313" key="2">
    <source>
        <dbReference type="Proteomes" id="UP000467635"/>
    </source>
</evidence>
<feature type="non-terminal residue" evidence="1">
    <location>
        <position position="68"/>
    </location>
</feature>
<comment type="caution">
    <text evidence="1">The sequence shown here is derived from an EMBL/GenBank/DDBJ whole genome shotgun (WGS) entry which is preliminary data.</text>
</comment>
<name>A0A7X2MGR0_9LACO</name>
<evidence type="ECO:0000313" key="1">
    <source>
        <dbReference type="EMBL" id="MSE09014.1"/>
    </source>
</evidence>
<protein>
    <submittedName>
        <fullName evidence="1">Bifunctional folylpolyglutamate synthase/dihydrofolate synthase</fullName>
    </submittedName>
</protein>
<sequence length="68" mass="7608">MFVNNYNDALAFIHGRTKFKKIPTLDRMGDFMKKLGNPHEKVKAIHVTGTNGKGSTTAYLRDLIAEQG</sequence>
<organism evidence="1 2">
    <name type="scientific">Ligilactobacillus salivarius</name>
    <dbReference type="NCBI Taxonomy" id="1624"/>
    <lineage>
        <taxon>Bacteria</taxon>
        <taxon>Bacillati</taxon>
        <taxon>Bacillota</taxon>
        <taxon>Bacilli</taxon>
        <taxon>Lactobacillales</taxon>
        <taxon>Lactobacillaceae</taxon>
        <taxon>Ligilactobacillus</taxon>
    </lineage>
</organism>
<dbReference type="GO" id="GO:0005524">
    <property type="term" value="F:ATP binding"/>
    <property type="evidence" value="ECO:0007669"/>
    <property type="project" value="InterPro"/>
</dbReference>
<dbReference type="SUPFAM" id="SSF53623">
    <property type="entry name" value="MurD-like peptide ligases, catalytic domain"/>
    <property type="match status" value="1"/>
</dbReference>
<dbReference type="Gene3D" id="3.40.1190.10">
    <property type="entry name" value="Mur-like, catalytic domain"/>
    <property type="match status" value="1"/>
</dbReference>
<dbReference type="InterPro" id="IPR036565">
    <property type="entry name" value="Mur-like_cat_sf"/>
</dbReference>
<dbReference type="EMBL" id="WKKX01000565">
    <property type="protein sequence ID" value="MSE09014.1"/>
    <property type="molecule type" value="Genomic_DNA"/>
</dbReference>
<reference evidence="1 2" key="1">
    <citation type="submission" date="2019-11" db="EMBL/GenBank/DDBJ databases">
        <title>Draft Genome Sequence of Plant Growth-Promoting Rhizosphere-Associated Bacteria.</title>
        <authorList>
            <person name="Vasilyev I.Y."/>
            <person name="Radchenko V."/>
            <person name="Ilnitskaya E.V."/>
        </authorList>
    </citation>
    <scope>NUCLEOTIDE SEQUENCE [LARGE SCALE GENOMIC DNA]</scope>
    <source>
        <strain evidence="1 2">VRA_01-1sq_f</strain>
    </source>
</reference>
<dbReference type="Proteomes" id="UP000467635">
    <property type="component" value="Unassembled WGS sequence"/>
</dbReference>
<dbReference type="AlphaFoldDB" id="A0A7X2MGR0"/>